<dbReference type="AlphaFoldDB" id="Q2FMR4"/>
<dbReference type="InParanoid" id="Q2FMR4"/>
<dbReference type="OrthoDB" id="117392at2157"/>
<evidence type="ECO:0000313" key="2">
    <source>
        <dbReference type="Proteomes" id="UP000001941"/>
    </source>
</evidence>
<dbReference type="HOGENOM" id="CLU_1674007_0_0_2"/>
<dbReference type="RefSeq" id="WP_011447549.1">
    <property type="nucleotide sequence ID" value="NC_007796.1"/>
</dbReference>
<dbReference type="Proteomes" id="UP000001941">
    <property type="component" value="Chromosome"/>
</dbReference>
<dbReference type="EnsemblBacteria" id="ABD40262">
    <property type="protein sequence ID" value="ABD40262"/>
    <property type="gene ID" value="Mhun_0500"/>
</dbReference>
<gene>
    <name evidence="1" type="ordered locus">Mhun_0500</name>
</gene>
<accession>Q2FMR4</accession>
<dbReference type="KEGG" id="mhu:Mhun_0500"/>
<dbReference type="STRING" id="323259.Mhun_0500"/>
<proteinExistence type="predicted"/>
<keyword evidence="2" id="KW-1185">Reference proteome</keyword>
<evidence type="ECO:0000313" key="1">
    <source>
        <dbReference type="EMBL" id="ABD40262.1"/>
    </source>
</evidence>
<name>Q2FMR4_METHJ</name>
<dbReference type="GeneID" id="3922020"/>
<dbReference type="EMBL" id="CP000254">
    <property type="protein sequence ID" value="ABD40262.1"/>
    <property type="molecule type" value="Genomic_DNA"/>
</dbReference>
<sequence length="157" mass="17077">MNIRVLTGLCTLLSLFILVQIVSAGPALTDDDTAFLSDILTSGIPMLYQTPEAMNIGVYYGRDSAIADIASKKSEALLSFTEKIKGYTLSPETTKIRDSWLIAADKLKADLEEYGTLIPGCGSCVAAMNEMYPDLLASASSFQKEFIAFYKKNQVTP</sequence>
<organism evidence="1 2">
    <name type="scientific">Methanospirillum hungatei JF-1 (strain ATCC 27890 / DSM 864 / NBRC 100397 / JF-1)</name>
    <dbReference type="NCBI Taxonomy" id="323259"/>
    <lineage>
        <taxon>Archaea</taxon>
        <taxon>Methanobacteriati</taxon>
        <taxon>Methanobacteriota</taxon>
        <taxon>Stenosarchaea group</taxon>
        <taxon>Methanomicrobia</taxon>
        <taxon>Methanomicrobiales</taxon>
        <taxon>Methanospirillaceae</taxon>
        <taxon>Methanospirillum</taxon>
    </lineage>
</organism>
<reference evidence="2" key="1">
    <citation type="journal article" date="2016" name="Stand. Genomic Sci.">
        <title>Complete genome sequence of Methanospirillum hungatei type strain JF1.</title>
        <authorList>
            <person name="Gunsalus R.P."/>
            <person name="Cook L.E."/>
            <person name="Crable B."/>
            <person name="Rohlin L."/>
            <person name="McDonald E."/>
            <person name="Mouttaki H."/>
            <person name="Sieber J.R."/>
            <person name="Poweleit N."/>
            <person name="Zhou H."/>
            <person name="Lapidus A.L."/>
            <person name="Daligault H.E."/>
            <person name="Land M."/>
            <person name="Gilna P."/>
            <person name="Ivanova N."/>
            <person name="Kyrpides N."/>
            <person name="Culley D.E."/>
            <person name="McInerney M.J."/>
        </authorList>
    </citation>
    <scope>NUCLEOTIDE SEQUENCE [LARGE SCALE GENOMIC DNA]</scope>
    <source>
        <strain evidence="2">ATCC 27890 / DSM 864 / NBRC 100397 / JF-1</strain>
    </source>
</reference>
<protein>
    <submittedName>
        <fullName evidence="1">Uncharacterized protein</fullName>
    </submittedName>
</protein>